<sequence length="114" mass="12426">MRSSVYPHDCLIKLYAPTHCSGPHTRSTFTVYISTTGRRLWLGDVEECDDGSTSSGLTSVQDATQYVDQVQVRRRPVVAPSPTTVTVTNALCTEAPAETGRGLPGRRMEGCIPR</sequence>
<gene>
    <name evidence="1" type="ORF">PFR001_LOCUS6817</name>
</gene>
<dbReference type="Proteomes" id="UP001157938">
    <property type="component" value="Unassembled WGS sequence"/>
</dbReference>
<keyword evidence="2" id="KW-1185">Reference proteome</keyword>
<dbReference type="EMBL" id="CAKLBC010001357">
    <property type="protein sequence ID" value="CAH0491558.1"/>
    <property type="molecule type" value="Genomic_DNA"/>
</dbReference>
<reference evidence="1 2" key="1">
    <citation type="submission" date="2021-11" db="EMBL/GenBank/DDBJ databases">
        <authorList>
            <person name="Islam A."/>
            <person name="Islam S."/>
            <person name="Flora M.S."/>
            <person name="Rahman M."/>
            <person name="Ziaur R.M."/>
            <person name="Epstein J.H."/>
            <person name="Hassan M."/>
            <person name="Klassen M."/>
            <person name="Woodard K."/>
            <person name="Webb A."/>
            <person name="Webby R.J."/>
            <person name="El Zowalaty M.E."/>
        </authorList>
    </citation>
    <scope>NUCLEOTIDE SEQUENCE [LARGE SCALE GENOMIC DNA]</scope>
    <source>
        <strain evidence="1">Pf1</strain>
    </source>
</reference>
<organism evidence="1 2">
    <name type="scientific">Peronospora farinosa</name>
    <dbReference type="NCBI Taxonomy" id="134698"/>
    <lineage>
        <taxon>Eukaryota</taxon>
        <taxon>Sar</taxon>
        <taxon>Stramenopiles</taxon>
        <taxon>Oomycota</taxon>
        <taxon>Peronosporomycetes</taxon>
        <taxon>Peronosporales</taxon>
        <taxon>Peronosporaceae</taxon>
        <taxon>Peronospora</taxon>
    </lineage>
</organism>
<accession>A0ABN8CE36</accession>
<evidence type="ECO:0000313" key="1">
    <source>
        <dbReference type="EMBL" id="CAH0491558.1"/>
    </source>
</evidence>
<protein>
    <submittedName>
        <fullName evidence="1">Uncharacterized protein</fullName>
    </submittedName>
</protein>
<proteinExistence type="predicted"/>
<comment type="caution">
    <text evidence="1">The sequence shown here is derived from an EMBL/GenBank/DDBJ whole genome shotgun (WGS) entry which is preliminary data.</text>
</comment>
<name>A0ABN8CE36_9STRA</name>
<evidence type="ECO:0000313" key="2">
    <source>
        <dbReference type="Proteomes" id="UP001157938"/>
    </source>
</evidence>